<dbReference type="Proteomes" id="UP000286701">
    <property type="component" value="Unassembled WGS sequence"/>
</dbReference>
<keyword evidence="3" id="KW-0804">Transcription</keyword>
<keyword evidence="1" id="KW-0805">Transcription regulation</keyword>
<evidence type="ECO:0000313" key="5">
    <source>
        <dbReference type="EMBL" id="RWY48185.1"/>
    </source>
</evidence>
<comment type="caution">
    <text evidence="5">The sequence shown here is derived from an EMBL/GenBank/DDBJ whole genome shotgun (WGS) entry which is preliminary data.</text>
</comment>
<dbReference type="GO" id="GO:0003700">
    <property type="term" value="F:DNA-binding transcription factor activity"/>
    <property type="evidence" value="ECO:0007669"/>
    <property type="project" value="InterPro"/>
</dbReference>
<name>A0A444MJ72_9SPHI</name>
<reference evidence="5 6" key="1">
    <citation type="submission" date="2019-01" db="EMBL/GenBank/DDBJ databases">
        <title>Mucilaginibacter antarcticum sp. nov., isolated from antarctic soil.</title>
        <authorList>
            <person name="Yan Y.-Q."/>
            <person name="Du Z.-J."/>
        </authorList>
    </citation>
    <scope>NUCLEOTIDE SEQUENCE [LARGE SCALE GENOMIC DNA]</scope>
    <source>
        <strain evidence="5 6">F01003</strain>
    </source>
</reference>
<dbReference type="SUPFAM" id="SSF46689">
    <property type="entry name" value="Homeodomain-like"/>
    <property type="match status" value="1"/>
</dbReference>
<dbReference type="GO" id="GO:0043565">
    <property type="term" value="F:sequence-specific DNA binding"/>
    <property type="evidence" value="ECO:0007669"/>
    <property type="project" value="InterPro"/>
</dbReference>
<dbReference type="EMBL" id="SBIW01000012">
    <property type="protein sequence ID" value="RWY48185.1"/>
    <property type="molecule type" value="Genomic_DNA"/>
</dbReference>
<sequence>MVCMSCQMVVTYELEKLGLNLHKVEPGKVEVFEPVSADQILILKLALIRAGLELMDNKKNILVEKIVCAVTEMIDYAHDELKTNFSHHLSEKLNHDYTYLANIFSEAKGTTIEQFIILKKIQRVKQLICYNELNMTEISWKMHYSSVAHLSTQFKKITGITPSHFKHMGCNSSLHPEMCEL</sequence>
<dbReference type="SMART" id="SM00342">
    <property type="entry name" value="HTH_ARAC"/>
    <property type="match status" value="1"/>
</dbReference>
<keyword evidence="2" id="KW-0238">DNA-binding</keyword>
<dbReference type="PANTHER" id="PTHR43280:SF28">
    <property type="entry name" value="HTH-TYPE TRANSCRIPTIONAL ACTIVATOR RHAS"/>
    <property type="match status" value="1"/>
</dbReference>
<dbReference type="AlphaFoldDB" id="A0A444MJ72"/>
<dbReference type="InterPro" id="IPR009057">
    <property type="entry name" value="Homeodomain-like_sf"/>
</dbReference>
<dbReference type="Pfam" id="PF12833">
    <property type="entry name" value="HTH_18"/>
    <property type="match status" value="1"/>
</dbReference>
<organism evidence="5 6">
    <name type="scientific">Mucilaginibacter gilvus</name>
    <dbReference type="NCBI Taxonomy" id="2305909"/>
    <lineage>
        <taxon>Bacteria</taxon>
        <taxon>Pseudomonadati</taxon>
        <taxon>Bacteroidota</taxon>
        <taxon>Sphingobacteriia</taxon>
        <taxon>Sphingobacteriales</taxon>
        <taxon>Sphingobacteriaceae</taxon>
        <taxon>Mucilaginibacter</taxon>
    </lineage>
</organism>
<dbReference type="Gene3D" id="1.10.10.60">
    <property type="entry name" value="Homeodomain-like"/>
    <property type="match status" value="1"/>
</dbReference>
<evidence type="ECO:0000259" key="4">
    <source>
        <dbReference type="PROSITE" id="PS01124"/>
    </source>
</evidence>
<evidence type="ECO:0000313" key="6">
    <source>
        <dbReference type="Proteomes" id="UP000286701"/>
    </source>
</evidence>
<dbReference type="PANTHER" id="PTHR43280">
    <property type="entry name" value="ARAC-FAMILY TRANSCRIPTIONAL REGULATOR"/>
    <property type="match status" value="1"/>
</dbReference>
<accession>A0A444MJ72</accession>
<dbReference type="PROSITE" id="PS01124">
    <property type="entry name" value="HTH_ARAC_FAMILY_2"/>
    <property type="match status" value="1"/>
</dbReference>
<evidence type="ECO:0000256" key="3">
    <source>
        <dbReference type="ARBA" id="ARBA00023163"/>
    </source>
</evidence>
<evidence type="ECO:0000256" key="2">
    <source>
        <dbReference type="ARBA" id="ARBA00023125"/>
    </source>
</evidence>
<dbReference type="OrthoDB" id="952277at2"/>
<proteinExistence type="predicted"/>
<gene>
    <name evidence="5" type="ORF">EPL05_19870</name>
</gene>
<keyword evidence="6" id="KW-1185">Reference proteome</keyword>
<feature type="domain" description="HTH araC/xylS-type" evidence="4">
    <location>
        <begin position="89"/>
        <end position="168"/>
    </location>
</feature>
<dbReference type="InterPro" id="IPR018060">
    <property type="entry name" value="HTH_AraC"/>
</dbReference>
<evidence type="ECO:0000256" key="1">
    <source>
        <dbReference type="ARBA" id="ARBA00023015"/>
    </source>
</evidence>
<protein>
    <submittedName>
        <fullName evidence="5">AraC family transcriptional regulator</fullName>
    </submittedName>
</protein>